<evidence type="ECO:0000256" key="3">
    <source>
        <dbReference type="ARBA" id="ARBA00022801"/>
    </source>
</evidence>
<keyword evidence="13" id="KW-1185">Reference proteome</keyword>
<protein>
    <recommendedName>
        <fullName evidence="9">CAAX prenyl protease</fullName>
        <ecNumber evidence="9">3.4.24.84</ecNumber>
    </recommendedName>
</protein>
<evidence type="ECO:0000256" key="10">
    <source>
        <dbReference type="SAM" id="MobiDB-lite"/>
    </source>
</evidence>
<gene>
    <name evidence="14" type="primary">LOC109487429</name>
</gene>
<feature type="transmembrane region" description="Helical" evidence="9">
    <location>
        <begin position="67"/>
        <end position="92"/>
    </location>
</feature>
<organism evidence="13 14">
    <name type="scientific">Branchiostoma belcheri</name>
    <name type="common">Amphioxus</name>
    <dbReference type="NCBI Taxonomy" id="7741"/>
    <lineage>
        <taxon>Eukaryota</taxon>
        <taxon>Metazoa</taxon>
        <taxon>Chordata</taxon>
        <taxon>Cephalochordata</taxon>
        <taxon>Leptocardii</taxon>
        <taxon>Amphioxiformes</taxon>
        <taxon>Branchiostomatidae</taxon>
        <taxon>Branchiostoma</taxon>
    </lineage>
</organism>
<evidence type="ECO:0000256" key="8">
    <source>
        <dbReference type="PIRSR" id="PIRSR627057-2"/>
    </source>
</evidence>
<dbReference type="GeneID" id="109487429"/>
<keyword evidence="9" id="KW-0812">Transmembrane</keyword>
<feature type="binding site" evidence="8">
    <location>
        <position position="414"/>
    </location>
    <ligand>
        <name>Zn(2+)</name>
        <dbReference type="ChEBI" id="CHEBI:29105"/>
        <note>catalytic</note>
    </ligand>
</feature>
<keyword evidence="9" id="KW-0256">Endoplasmic reticulum</keyword>
<dbReference type="InterPro" id="IPR001915">
    <property type="entry name" value="Peptidase_M48"/>
</dbReference>
<dbReference type="EC" id="3.4.24.84" evidence="9"/>
<feature type="transmembrane region" description="Helical" evidence="9">
    <location>
        <begin position="348"/>
        <end position="365"/>
    </location>
</feature>
<feature type="transmembrane region" description="Helical" evidence="9">
    <location>
        <begin position="385"/>
        <end position="409"/>
    </location>
</feature>
<evidence type="ECO:0000256" key="5">
    <source>
        <dbReference type="ARBA" id="ARBA00023049"/>
    </source>
</evidence>
<dbReference type="OrthoDB" id="360839at2759"/>
<keyword evidence="3 9" id="KW-0378">Hydrolase</keyword>
<evidence type="ECO:0000256" key="6">
    <source>
        <dbReference type="ARBA" id="ARBA00044456"/>
    </source>
</evidence>
<comment type="cofactor">
    <cofactor evidence="8 9">
        <name>Zn(2+)</name>
        <dbReference type="ChEBI" id="CHEBI:29105"/>
    </cofactor>
    <text evidence="8 9">Binds 1 zinc ion per subunit.</text>
</comment>
<comment type="function">
    <text evidence="9">Proteolytically removes the C-terminal three residues of farnesylated proteins.</text>
</comment>
<keyword evidence="5 9" id="KW-0482">Metalloprotease</keyword>
<dbReference type="PANTHER" id="PTHR10120">
    <property type="entry name" value="CAAX PRENYL PROTEASE 1"/>
    <property type="match status" value="1"/>
</dbReference>
<dbReference type="GO" id="GO:0046872">
    <property type="term" value="F:metal ion binding"/>
    <property type="evidence" value="ECO:0007669"/>
    <property type="project" value="UniProtKB-UniRule"/>
</dbReference>
<feature type="region of interest" description="Disordered" evidence="10">
    <location>
        <begin position="284"/>
        <end position="318"/>
    </location>
</feature>
<dbReference type="InterPro" id="IPR027057">
    <property type="entry name" value="CAXX_Prtase_1"/>
</dbReference>
<dbReference type="GO" id="GO:0071586">
    <property type="term" value="P:CAAX-box protein processing"/>
    <property type="evidence" value="ECO:0007669"/>
    <property type="project" value="UniProtKB-UniRule"/>
</dbReference>
<dbReference type="Proteomes" id="UP000515135">
    <property type="component" value="Unplaced"/>
</dbReference>
<feature type="active site" description="Proton donor" evidence="7">
    <location>
        <position position="418"/>
    </location>
</feature>
<feature type="binding site" evidence="8">
    <location>
        <position position="334"/>
    </location>
    <ligand>
        <name>Zn(2+)</name>
        <dbReference type="ChEBI" id="CHEBI:29105"/>
        <note>catalytic</note>
    </ligand>
</feature>
<feature type="binding site" evidence="8">
    <location>
        <position position="338"/>
    </location>
    <ligand>
        <name>Zn(2+)</name>
        <dbReference type="ChEBI" id="CHEBI:29105"/>
        <note>catalytic</note>
    </ligand>
</feature>
<evidence type="ECO:0000313" key="13">
    <source>
        <dbReference type="Proteomes" id="UP000515135"/>
    </source>
</evidence>
<keyword evidence="2 8" id="KW-0479">Metal-binding</keyword>
<keyword evidence="9" id="KW-1133">Transmembrane helix</keyword>
<dbReference type="Pfam" id="PF01435">
    <property type="entry name" value="Peptidase_M48"/>
    <property type="match status" value="1"/>
</dbReference>
<dbReference type="InterPro" id="IPR032456">
    <property type="entry name" value="Peptidase_M48_N"/>
</dbReference>
<feature type="compositionally biased region" description="Basic and acidic residues" evidence="10">
    <location>
        <begin position="304"/>
        <end position="318"/>
    </location>
</feature>
<feature type="compositionally biased region" description="Low complexity" evidence="10">
    <location>
        <begin position="292"/>
        <end position="303"/>
    </location>
</feature>
<proteinExistence type="inferred from homology"/>
<dbReference type="RefSeq" id="XP_019646983.1">
    <property type="nucleotide sequence ID" value="XM_019791424.1"/>
</dbReference>
<evidence type="ECO:0000313" key="14">
    <source>
        <dbReference type="RefSeq" id="XP_019646983.1"/>
    </source>
</evidence>
<feature type="domain" description="CAAX prenyl protease 1 N-terminal" evidence="12">
    <location>
        <begin position="32"/>
        <end position="214"/>
    </location>
</feature>
<dbReference type="Gene3D" id="3.30.2010.10">
    <property type="entry name" value="Metalloproteases ('zincins'), catalytic domain"/>
    <property type="match status" value="1"/>
</dbReference>
<accession>A0A6P5ABH0</accession>
<feature type="domain" description="Peptidase M48" evidence="11">
    <location>
        <begin position="219"/>
        <end position="471"/>
    </location>
</feature>
<evidence type="ECO:0000259" key="11">
    <source>
        <dbReference type="Pfam" id="PF01435"/>
    </source>
</evidence>
<feature type="transmembrane region" description="Helical" evidence="9">
    <location>
        <begin position="112"/>
        <end position="139"/>
    </location>
</feature>
<sequence>MEVVAGLDLVTAVLLFFWVVYLWENYLSFRQRGVYKTTRDIPWELRSVLEHDTFEKARLYQLDKNGFSFWAGLYSQLEMTVILLLGGIPFLWRKSGDVTGYFGYGPEYEILQSVMFVLLGTVFSTVTGLPWGLYSTFVIEDRHGFNKQTLGFYFKDLAKKFVVTQLISLPVAAGLLYIIKAGGDYFFIYAWLFTFVVTMGLIFIYADYIAPLFDRFTPLPEGDLRTQIETLAASIEFPLYKIFVVEGSKRSSHSNAYFFGFYKNKRIVLFDTLLEENPVNKEAAAGEDAGNASSEDSSDTASEPEQKGEGDAKGEEKKKKIGCSNDEILAVLGHELGHWKLGHNLKNIIISQVNTFLCFFLFALLSNWKELYEAFGFPDSQPALIGLLVIFQFIFSPYNELLSFLMTVLSRRFEFQADTFAQGLNKGADLCTALIKLNKDNLGFPVHDWLYAAWHYSHPGLLERLRALDYRQKEQ</sequence>
<dbReference type="CDD" id="cd07343">
    <property type="entry name" value="M48A_Zmpste24p_like"/>
    <property type="match status" value="1"/>
</dbReference>
<evidence type="ECO:0000256" key="7">
    <source>
        <dbReference type="PIRSR" id="PIRSR627057-1"/>
    </source>
</evidence>
<dbReference type="GO" id="GO:0005789">
    <property type="term" value="C:endoplasmic reticulum membrane"/>
    <property type="evidence" value="ECO:0007669"/>
    <property type="project" value="UniProtKB-SubCell"/>
</dbReference>
<feature type="active site" evidence="7">
    <location>
        <position position="335"/>
    </location>
</feature>
<evidence type="ECO:0000256" key="1">
    <source>
        <dbReference type="ARBA" id="ARBA00022670"/>
    </source>
</evidence>
<keyword evidence="1 9" id="KW-0645">Protease</keyword>
<dbReference type="AlphaFoldDB" id="A0A6P5ABH0"/>
<comment type="subcellular location">
    <subcellularLocation>
        <location evidence="9">Endoplasmic reticulum membrane</location>
        <topology evidence="9">Multi-pass membrane protein</topology>
    </subcellularLocation>
</comment>
<evidence type="ECO:0000256" key="9">
    <source>
        <dbReference type="RuleBase" id="RU366005"/>
    </source>
</evidence>
<keyword evidence="9" id="KW-0472">Membrane</keyword>
<comment type="similarity">
    <text evidence="9">Belongs to the peptidase M48A family.</text>
</comment>
<dbReference type="KEGG" id="bbel:109487429"/>
<evidence type="ECO:0000256" key="2">
    <source>
        <dbReference type="ARBA" id="ARBA00022723"/>
    </source>
</evidence>
<feature type="transmembrane region" description="Helical" evidence="9">
    <location>
        <begin position="185"/>
        <end position="206"/>
    </location>
</feature>
<comment type="catalytic activity">
    <reaction evidence="6 9">
        <text>Hydrolyzes the peptide bond -P2-(S-farnesyl or geranylgeranyl)C-P1'-P2'-P3'-COOH where P1' and P2' are amino acids with aliphatic side chains and P3' is any C-terminal residue.</text>
        <dbReference type="EC" id="3.4.24.84"/>
    </reaction>
</comment>
<feature type="transmembrane region" description="Helical" evidence="9">
    <location>
        <begin position="6"/>
        <end position="23"/>
    </location>
</feature>
<evidence type="ECO:0000256" key="4">
    <source>
        <dbReference type="ARBA" id="ARBA00022833"/>
    </source>
</evidence>
<dbReference type="GO" id="GO:0004222">
    <property type="term" value="F:metalloendopeptidase activity"/>
    <property type="evidence" value="ECO:0007669"/>
    <property type="project" value="UniProtKB-UniRule"/>
</dbReference>
<name>A0A6P5ABH0_BRABE</name>
<dbReference type="Pfam" id="PF16491">
    <property type="entry name" value="Peptidase_M48_N"/>
    <property type="match status" value="1"/>
</dbReference>
<evidence type="ECO:0000259" key="12">
    <source>
        <dbReference type="Pfam" id="PF16491"/>
    </source>
</evidence>
<reference evidence="14" key="1">
    <citation type="submission" date="2025-08" db="UniProtKB">
        <authorList>
            <consortium name="RefSeq"/>
        </authorList>
    </citation>
    <scope>IDENTIFICATION</scope>
    <source>
        <tissue evidence="14">Gonad</tissue>
    </source>
</reference>
<keyword evidence="4 8" id="KW-0862">Zinc</keyword>
<feature type="transmembrane region" description="Helical" evidence="9">
    <location>
        <begin position="160"/>
        <end position="179"/>
    </location>
</feature>